<dbReference type="RefSeq" id="WP_093209262.1">
    <property type="nucleotide sequence ID" value="NZ_FNGS01000015.1"/>
</dbReference>
<dbReference type="Gene3D" id="2.40.50.100">
    <property type="match status" value="1"/>
</dbReference>
<dbReference type="PANTHER" id="PTHR30469">
    <property type="entry name" value="MULTIDRUG RESISTANCE PROTEIN MDTA"/>
    <property type="match status" value="1"/>
</dbReference>
<feature type="domain" description="CusB-like beta-barrel" evidence="2">
    <location>
        <begin position="239"/>
        <end position="286"/>
    </location>
</feature>
<dbReference type="GO" id="GO:0015562">
    <property type="term" value="F:efflux transmembrane transporter activity"/>
    <property type="evidence" value="ECO:0007669"/>
    <property type="project" value="TreeGrafter"/>
</dbReference>
<evidence type="ECO:0000313" key="3">
    <source>
        <dbReference type="EMBL" id="SDN11024.1"/>
    </source>
</evidence>
<dbReference type="Gene3D" id="2.40.30.170">
    <property type="match status" value="1"/>
</dbReference>
<proteinExistence type="predicted"/>
<protein>
    <submittedName>
        <fullName evidence="3">Biotin-lipoyl like</fullName>
    </submittedName>
</protein>
<evidence type="ECO:0000256" key="1">
    <source>
        <dbReference type="SAM" id="Coils"/>
    </source>
</evidence>
<dbReference type="AlphaFoldDB" id="A0A1G9YPL7"/>
<dbReference type="GO" id="GO:1990281">
    <property type="term" value="C:efflux pump complex"/>
    <property type="evidence" value="ECO:0007669"/>
    <property type="project" value="TreeGrafter"/>
</dbReference>
<dbReference type="Pfam" id="PF25954">
    <property type="entry name" value="Beta-barrel_RND_2"/>
    <property type="match status" value="1"/>
</dbReference>
<evidence type="ECO:0000313" key="4">
    <source>
        <dbReference type="Proteomes" id="UP000198901"/>
    </source>
</evidence>
<dbReference type="SUPFAM" id="SSF111369">
    <property type="entry name" value="HlyD-like secretion proteins"/>
    <property type="match status" value="1"/>
</dbReference>
<accession>A0A1G9YPL7</accession>
<dbReference type="OrthoDB" id="869610at2"/>
<keyword evidence="1" id="KW-0175">Coiled coil</keyword>
<dbReference type="InterPro" id="IPR058792">
    <property type="entry name" value="Beta-barrel_RND_2"/>
</dbReference>
<organism evidence="3 4">
    <name type="scientific">Siphonobacter aquaeclarae</name>
    <dbReference type="NCBI Taxonomy" id="563176"/>
    <lineage>
        <taxon>Bacteria</taxon>
        <taxon>Pseudomonadati</taxon>
        <taxon>Bacteroidota</taxon>
        <taxon>Cytophagia</taxon>
        <taxon>Cytophagales</taxon>
        <taxon>Cytophagaceae</taxon>
        <taxon>Siphonobacter</taxon>
    </lineage>
</organism>
<evidence type="ECO:0000259" key="2">
    <source>
        <dbReference type="Pfam" id="PF25954"/>
    </source>
</evidence>
<name>A0A1G9YPL7_9BACT</name>
<dbReference type="Proteomes" id="UP000198901">
    <property type="component" value="Unassembled WGS sequence"/>
</dbReference>
<gene>
    <name evidence="3" type="ORF">SAMN04488090_5005</name>
</gene>
<dbReference type="EMBL" id="FNGS01000015">
    <property type="protein sequence ID" value="SDN11024.1"/>
    <property type="molecule type" value="Genomic_DNA"/>
</dbReference>
<dbReference type="PANTHER" id="PTHR30469:SF15">
    <property type="entry name" value="HLYD FAMILY OF SECRETION PROTEINS"/>
    <property type="match status" value="1"/>
</dbReference>
<keyword evidence="4" id="KW-1185">Reference proteome</keyword>
<reference evidence="3 4" key="1">
    <citation type="submission" date="2016-10" db="EMBL/GenBank/DDBJ databases">
        <authorList>
            <person name="de Groot N.N."/>
        </authorList>
    </citation>
    <scope>NUCLEOTIDE SEQUENCE [LARGE SCALE GENOMIC DNA]</scope>
    <source>
        <strain evidence="3 4">DSM 21668</strain>
    </source>
</reference>
<sequence length="366" mass="40144">MNSICSFNQYASLATCLWVLASCQQQERTSPQRKTVEDAVFASGHLEQENEYVVAASVDGTLQRLSIKEGDQVPAGAVLAHIKSDVTANQLTEAELVYTDAARNASAQSPQLSQLSIQIDQATAQLEQDLLNWQRYKALRASNSVSQLEAEKAELQYKASVSALDVLKKNHQELERSLKLQAATSRTKVKSQQSLLADYQVRVARAGVVLTVYKKEGELVRKGDVIARIGSGASVIKLFVAEEDIGKIRLGQAAVVQLNTYPDTVFKARLSKIYPAFEETQQSYVVEARLLQSPVVLFSGTQVQANVVTGVRNNILVIPASYLSKGKLVTLESGGQRVIVSGYKSKEWVEVRSGISEKDVILRTNE</sequence>
<feature type="coiled-coil region" evidence="1">
    <location>
        <begin position="112"/>
        <end position="184"/>
    </location>
</feature>
<dbReference type="STRING" id="563176.SAMN04488090_5005"/>